<dbReference type="PANTHER" id="PTHR45772:SF10">
    <property type="entry name" value="LIPOPOLYSACCHARIDE EXPORT SYSTEM ATP-BINDING PROTEIN LPTB"/>
    <property type="match status" value="1"/>
</dbReference>
<dbReference type="FunFam" id="3.40.50.300:FF:000151">
    <property type="entry name" value="Lipopolysaccharide ABC transporter ATP-binding protein"/>
    <property type="match status" value="1"/>
</dbReference>
<dbReference type="GO" id="GO:0016887">
    <property type="term" value="F:ATP hydrolysis activity"/>
    <property type="evidence" value="ECO:0007669"/>
    <property type="project" value="InterPro"/>
</dbReference>
<dbReference type="SMART" id="SM00382">
    <property type="entry name" value="AAA"/>
    <property type="match status" value="1"/>
</dbReference>
<evidence type="ECO:0000313" key="6">
    <source>
        <dbReference type="Proteomes" id="UP000190102"/>
    </source>
</evidence>
<reference evidence="6" key="1">
    <citation type="submission" date="2017-02" db="EMBL/GenBank/DDBJ databases">
        <authorList>
            <person name="Varghese N."/>
            <person name="Submissions S."/>
        </authorList>
    </citation>
    <scope>NUCLEOTIDE SEQUENCE [LARGE SCALE GENOMIC DNA]</scope>
    <source>
        <strain evidence="6">ATCC BAA-34</strain>
    </source>
</reference>
<dbReference type="EMBL" id="FUWR01000028">
    <property type="protein sequence ID" value="SKA21887.1"/>
    <property type="molecule type" value="Genomic_DNA"/>
</dbReference>
<evidence type="ECO:0000256" key="1">
    <source>
        <dbReference type="ARBA" id="ARBA00022448"/>
    </source>
</evidence>
<dbReference type="InterPro" id="IPR027417">
    <property type="entry name" value="P-loop_NTPase"/>
</dbReference>
<dbReference type="STRING" id="115783.SAMN02745119_03179"/>
<name>A0A1T4S141_9BACT</name>
<evidence type="ECO:0000259" key="4">
    <source>
        <dbReference type="PROSITE" id="PS50893"/>
    </source>
</evidence>
<dbReference type="NCBIfam" id="TIGR04406">
    <property type="entry name" value="LPS_export_lptB"/>
    <property type="match status" value="1"/>
</dbReference>
<dbReference type="GO" id="GO:0055085">
    <property type="term" value="P:transmembrane transport"/>
    <property type="evidence" value="ECO:0007669"/>
    <property type="project" value="InterPro"/>
</dbReference>
<accession>A0A1T4S141</accession>
<dbReference type="GO" id="GO:0043190">
    <property type="term" value="C:ATP-binding cassette (ABC) transporter complex"/>
    <property type="evidence" value="ECO:0007669"/>
    <property type="project" value="InterPro"/>
</dbReference>
<dbReference type="GO" id="GO:0005524">
    <property type="term" value="F:ATP binding"/>
    <property type="evidence" value="ECO:0007669"/>
    <property type="project" value="UniProtKB-KW"/>
</dbReference>
<dbReference type="RefSeq" id="WP_078791405.1">
    <property type="nucleotide sequence ID" value="NZ_FUWR01000028.1"/>
</dbReference>
<dbReference type="PROSITE" id="PS00211">
    <property type="entry name" value="ABC_TRANSPORTER_1"/>
    <property type="match status" value="1"/>
</dbReference>
<dbReference type="Proteomes" id="UP000190102">
    <property type="component" value="Unassembled WGS sequence"/>
</dbReference>
<protein>
    <submittedName>
        <fullName evidence="5">Lipopolysaccharide export system ATP-binding protein</fullName>
    </submittedName>
</protein>
<sequence>MTQKNSHSRNLRAEGLCKTYGNRQVVRGVNLTLDSGQVIGLLGPNGAGKTTTFYMVVGLTRPDGGQVWLDGDEITEQPMHLRARKGISYLPQEASVFRKLSVRDNLLAILETVEDDRELQQHRAQELLEEFGITHIADSQGYALSGGERRRVEIARALITRPAFILLDEPFAGIDPIAVADIQQLILGLKNRNIGVLISDHNVRETLGVCDAAYIVSAGEVLEFGTPEQIAESKKAREIYLGEDFRL</sequence>
<dbReference type="Pfam" id="PF00005">
    <property type="entry name" value="ABC_tran"/>
    <property type="match status" value="1"/>
</dbReference>
<evidence type="ECO:0000256" key="2">
    <source>
        <dbReference type="ARBA" id="ARBA00022741"/>
    </source>
</evidence>
<dbReference type="PANTHER" id="PTHR45772">
    <property type="entry name" value="CONSERVED COMPONENT OF ABC TRANSPORTER FOR NATURAL AMINO ACIDS-RELATED"/>
    <property type="match status" value="1"/>
</dbReference>
<dbReference type="InterPro" id="IPR030921">
    <property type="entry name" value="LPS_export_LptB"/>
</dbReference>
<dbReference type="Gene3D" id="3.40.50.300">
    <property type="entry name" value="P-loop containing nucleotide triphosphate hydrolases"/>
    <property type="match status" value="1"/>
</dbReference>
<feature type="domain" description="ABC transporter" evidence="4">
    <location>
        <begin position="11"/>
        <end position="243"/>
    </location>
</feature>
<organism evidence="5 6">
    <name type="scientific">Trichlorobacter thiogenes</name>
    <dbReference type="NCBI Taxonomy" id="115783"/>
    <lineage>
        <taxon>Bacteria</taxon>
        <taxon>Pseudomonadati</taxon>
        <taxon>Thermodesulfobacteriota</taxon>
        <taxon>Desulfuromonadia</taxon>
        <taxon>Geobacterales</taxon>
        <taxon>Geobacteraceae</taxon>
        <taxon>Trichlorobacter</taxon>
    </lineage>
</organism>
<dbReference type="AlphaFoldDB" id="A0A1T4S141"/>
<proteinExistence type="predicted"/>
<dbReference type="InterPro" id="IPR051120">
    <property type="entry name" value="ABC_AA/LPS_Transport"/>
</dbReference>
<gene>
    <name evidence="5" type="ORF">SAMN02745119_03179</name>
</gene>
<dbReference type="InterPro" id="IPR017871">
    <property type="entry name" value="ABC_transporter-like_CS"/>
</dbReference>
<keyword evidence="2" id="KW-0547">Nucleotide-binding</keyword>
<keyword evidence="3 5" id="KW-0067">ATP-binding</keyword>
<dbReference type="InterPro" id="IPR003439">
    <property type="entry name" value="ABC_transporter-like_ATP-bd"/>
</dbReference>
<keyword evidence="6" id="KW-1185">Reference proteome</keyword>
<dbReference type="SUPFAM" id="SSF52540">
    <property type="entry name" value="P-loop containing nucleoside triphosphate hydrolases"/>
    <property type="match status" value="1"/>
</dbReference>
<evidence type="ECO:0000313" key="5">
    <source>
        <dbReference type="EMBL" id="SKA21887.1"/>
    </source>
</evidence>
<dbReference type="InterPro" id="IPR003593">
    <property type="entry name" value="AAA+_ATPase"/>
</dbReference>
<keyword evidence="1" id="KW-0813">Transport</keyword>
<dbReference type="PROSITE" id="PS50893">
    <property type="entry name" value="ABC_TRANSPORTER_2"/>
    <property type="match status" value="1"/>
</dbReference>
<dbReference type="OrthoDB" id="9805130at2"/>
<dbReference type="CDD" id="cd03218">
    <property type="entry name" value="ABC_YhbG"/>
    <property type="match status" value="1"/>
</dbReference>
<evidence type="ECO:0000256" key="3">
    <source>
        <dbReference type="ARBA" id="ARBA00022840"/>
    </source>
</evidence>